<keyword evidence="3" id="KW-1003">Cell membrane</keyword>
<keyword evidence="4 7" id="KW-0812">Transmembrane</keyword>
<comment type="subcellular location">
    <subcellularLocation>
        <location evidence="1">Cell membrane</location>
        <topology evidence="1">Multi-pass membrane protein</topology>
    </subcellularLocation>
</comment>
<evidence type="ECO:0000256" key="2">
    <source>
        <dbReference type="ARBA" id="ARBA00005745"/>
    </source>
</evidence>
<evidence type="ECO:0000256" key="5">
    <source>
        <dbReference type="ARBA" id="ARBA00022989"/>
    </source>
</evidence>
<evidence type="ECO:0000259" key="8">
    <source>
        <dbReference type="Pfam" id="PF00482"/>
    </source>
</evidence>
<dbReference type="Gene3D" id="1.20.81.30">
    <property type="entry name" value="Type II secretion system (T2SS), domain F"/>
    <property type="match status" value="1"/>
</dbReference>
<evidence type="ECO:0000313" key="9">
    <source>
        <dbReference type="EMBL" id="RWX47824.1"/>
    </source>
</evidence>
<keyword evidence="10" id="KW-1185">Reference proteome</keyword>
<feature type="transmembrane region" description="Helical" evidence="7">
    <location>
        <begin position="12"/>
        <end position="30"/>
    </location>
</feature>
<dbReference type="Proteomes" id="UP000287853">
    <property type="component" value="Unassembled WGS sequence"/>
</dbReference>
<dbReference type="PANTHER" id="PTHR30012:SF0">
    <property type="entry name" value="TYPE II SECRETION SYSTEM PROTEIN F-RELATED"/>
    <property type="match status" value="1"/>
</dbReference>
<evidence type="ECO:0000256" key="3">
    <source>
        <dbReference type="ARBA" id="ARBA00022475"/>
    </source>
</evidence>
<dbReference type="GO" id="GO:0005886">
    <property type="term" value="C:plasma membrane"/>
    <property type="evidence" value="ECO:0007669"/>
    <property type="project" value="UniProtKB-SubCell"/>
</dbReference>
<evidence type="ECO:0000256" key="7">
    <source>
        <dbReference type="SAM" id="Phobius"/>
    </source>
</evidence>
<evidence type="ECO:0000313" key="10">
    <source>
        <dbReference type="Proteomes" id="UP000287853"/>
    </source>
</evidence>
<comment type="caution">
    <text evidence="9">The sequence shown here is derived from an EMBL/GenBank/DDBJ whole genome shotgun (WGS) entry which is preliminary data.</text>
</comment>
<name>A0A444J424_9BACT</name>
<dbReference type="InterPro" id="IPR018076">
    <property type="entry name" value="T2SS_GspF_dom"/>
</dbReference>
<comment type="similarity">
    <text evidence="2">Belongs to the GSP F family.</text>
</comment>
<dbReference type="PANTHER" id="PTHR30012">
    <property type="entry name" value="GENERAL SECRETION PATHWAY PROTEIN"/>
    <property type="match status" value="1"/>
</dbReference>
<protein>
    <submittedName>
        <fullName evidence="9">Type II secretion system (T2SS), protein F</fullName>
    </submittedName>
</protein>
<dbReference type="InterPro" id="IPR003004">
    <property type="entry name" value="GspF/PilC"/>
</dbReference>
<proteinExistence type="inferred from homology"/>
<reference evidence="9 10" key="1">
    <citation type="submission" date="2017-01" db="EMBL/GenBank/DDBJ databases">
        <title>The cable genome- insights into the physiology and evolution of filamentous bacteria capable of sulfide oxidation via long distance electron transfer.</title>
        <authorList>
            <person name="Schreiber L."/>
            <person name="Bjerg J.T."/>
            <person name="Boggild A."/>
            <person name="Van De Vossenberg J."/>
            <person name="Meysman F."/>
            <person name="Nielsen L.P."/>
            <person name="Schramm A."/>
            <person name="Kjeldsen K.U."/>
        </authorList>
    </citation>
    <scope>NUCLEOTIDE SEQUENCE [LARGE SCALE GENOMIC DNA]</scope>
    <source>
        <strain evidence="9">MCF</strain>
    </source>
</reference>
<accession>A0A444J424</accession>
<feature type="domain" description="Type II secretion system protein GspF" evidence="8">
    <location>
        <begin position="65"/>
        <end position="179"/>
    </location>
</feature>
<sequence length="188" mass="20645">MMAISNFITTSWYYVIIAIIVTISAIVYTYSRPRGRIYIDILLLKVPLIGSMISANAMSQITWGLATLLQSGVSVVHALKIIGDLINNKAIAENVVDASEEILRGSDMGKSFQKPYIEELIQQMTLVGERTGSMVSIMRDAGEFYEERIRTITKAIASATEPAAILLIGGIVGYVYYAFFKSMFALAG</sequence>
<keyword evidence="5 7" id="KW-1133">Transmembrane helix</keyword>
<keyword evidence="6 7" id="KW-0472">Membrane</keyword>
<evidence type="ECO:0000256" key="6">
    <source>
        <dbReference type="ARBA" id="ARBA00023136"/>
    </source>
</evidence>
<dbReference type="Pfam" id="PF00482">
    <property type="entry name" value="T2SSF"/>
    <property type="match status" value="1"/>
</dbReference>
<feature type="transmembrane region" description="Helical" evidence="7">
    <location>
        <begin position="155"/>
        <end position="179"/>
    </location>
</feature>
<dbReference type="InterPro" id="IPR042094">
    <property type="entry name" value="T2SS_GspF_sf"/>
</dbReference>
<dbReference type="EMBL" id="MTKO01000020">
    <property type="protein sequence ID" value="RWX47824.1"/>
    <property type="molecule type" value="Genomic_DNA"/>
</dbReference>
<gene>
    <name evidence="9" type="primary">gspF</name>
    <name evidence="9" type="ORF">H206_05574</name>
</gene>
<dbReference type="AlphaFoldDB" id="A0A444J424"/>
<organism evidence="9 10">
    <name type="scientific">Candidatus Electrothrix aarhusensis</name>
    <dbReference type="NCBI Taxonomy" id="1859131"/>
    <lineage>
        <taxon>Bacteria</taxon>
        <taxon>Pseudomonadati</taxon>
        <taxon>Thermodesulfobacteriota</taxon>
        <taxon>Desulfobulbia</taxon>
        <taxon>Desulfobulbales</taxon>
        <taxon>Desulfobulbaceae</taxon>
        <taxon>Candidatus Electrothrix</taxon>
    </lineage>
</organism>
<evidence type="ECO:0000256" key="4">
    <source>
        <dbReference type="ARBA" id="ARBA00022692"/>
    </source>
</evidence>
<evidence type="ECO:0000256" key="1">
    <source>
        <dbReference type="ARBA" id="ARBA00004651"/>
    </source>
</evidence>